<dbReference type="Proteomes" id="UP000596742">
    <property type="component" value="Unassembled WGS sequence"/>
</dbReference>
<evidence type="ECO:0000259" key="1">
    <source>
        <dbReference type="PROSITE" id="PS50878"/>
    </source>
</evidence>
<dbReference type="InterPro" id="IPR043502">
    <property type="entry name" value="DNA/RNA_pol_sf"/>
</dbReference>
<dbReference type="EMBL" id="UYJE01009997">
    <property type="protein sequence ID" value="VDI78743.1"/>
    <property type="molecule type" value="Genomic_DNA"/>
</dbReference>
<sequence length="722" mass="84005">MDNPNTQLFYRLINRGRSNSRTTTNCLKIDGEYIFCHEDQRKRFAQYYEDLSVPKEEIYDNSYLNLCKIRQNYVQEALEEYEHNPELFTDTDIEKAIDCLNTKKSPDEFGLTAEHLKYAKSTIAPAMKTIFNNILIHRKVPLFFKSGILTPVLKKEKDPTETSNYRGITVTPITGKTFEYSFLNKLMIEPKTDLQFGFTKGLSPIMASLIISEARYEKKKGNDNFYINILDVKSAFDVVQHTILMDKMLNQEIHPIYWKILTELYSDLTTKVKWLDGISKPFQIKQGVRQGGILSTHLYKIFVQDLLVELEQNSIGYQLGNIYVGSPTCADDIAFISNDKHELQLMLNVLGRYANEHHYSIHPTKTQIIDCSKTKSDYKWTLDGNDVTIAKSGVHLGLTRAENNESHINVQERIKLARRTKYALMGSGCHGTNGLDPQPHFKSTKLMSFQERTANSAVLLLLGALPIEAEIHKRVLSLLLALLTCENEKIHQLIERQITTNFDNKNSFFSRVMDILDLYELPTIIQLKSNVPKKEQWKRTIKLKVDKFWKDKTLIESERKSSLKFMNTENFEINKHHQVWKIKHLPRFELRKAIIKTRMITGTYILQADQHKFTPYTVDPTCQLCKTANEDITHFLTTCPILSTMREKYFLDIRKEITDKITPAKWNCTFMSKTAIVQLLIDCSKYKEVFDSCEKFMENIENKTRNMLFQMHIERLKILDNK</sequence>
<gene>
    <name evidence="2" type="ORF">MGAL_10B073950</name>
</gene>
<feature type="domain" description="Reverse transcriptase" evidence="1">
    <location>
        <begin position="133"/>
        <end position="387"/>
    </location>
</feature>
<dbReference type="AlphaFoldDB" id="A0A8B6HH60"/>
<proteinExistence type="predicted"/>
<protein>
    <recommendedName>
        <fullName evidence="1">Reverse transcriptase domain-containing protein</fullName>
    </recommendedName>
</protein>
<organism evidence="2 3">
    <name type="scientific">Mytilus galloprovincialis</name>
    <name type="common">Mediterranean mussel</name>
    <dbReference type="NCBI Taxonomy" id="29158"/>
    <lineage>
        <taxon>Eukaryota</taxon>
        <taxon>Metazoa</taxon>
        <taxon>Spiralia</taxon>
        <taxon>Lophotrochozoa</taxon>
        <taxon>Mollusca</taxon>
        <taxon>Bivalvia</taxon>
        <taxon>Autobranchia</taxon>
        <taxon>Pteriomorphia</taxon>
        <taxon>Mytilida</taxon>
        <taxon>Mytiloidea</taxon>
        <taxon>Mytilidae</taxon>
        <taxon>Mytilinae</taxon>
        <taxon>Mytilus</taxon>
    </lineage>
</organism>
<dbReference type="CDD" id="cd01650">
    <property type="entry name" value="RT_nLTR_like"/>
    <property type="match status" value="1"/>
</dbReference>
<dbReference type="OrthoDB" id="2277222at2759"/>
<dbReference type="SUPFAM" id="SSF56672">
    <property type="entry name" value="DNA/RNA polymerases"/>
    <property type="match status" value="1"/>
</dbReference>
<reference evidence="2" key="1">
    <citation type="submission" date="2018-11" db="EMBL/GenBank/DDBJ databases">
        <authorList>
            <person name="Alioto T."/>
            <person name="Alioto T."/>
        </authorList>
    </citation>
    <scope>NUCLEOTIDE SEQUENCE</scope>
</reference>
<dbReference type="InterPro" id="IPR000477">
    <property type="entry name" value="RT_dom"/>
</dbReference>
<dbReference type="PANTHER" id="PTHR19446">
    <property type="entry name" value="REVERSE TRANSCRIPTASES"/>
    <property type="match status" value="1"/>
</dbReference>
<dbReference type="PROSITE" id="PS50878">
    <property type="entry name" value="RT_POL"/>
    <property type="match status" value="1"/>
</dbReference>
<name>A0A8B6HH60_MYTGA</name>
<evidence type="ECO:0000313" key="2">
    <source>
        <dbReference type="EMBL" id="VDI78743.1"/>
    </source>
</evidence>
<evidence type="ECO:0000313" key="3">
    <source>
        <dbReference type="Proteomes" id="UP000596742"/>
    </source>
</evidence>
<comment type="caution">
    <text evidence="2">The sequence shown here is derived from an EMBL/GenBank/DDBJ whole genome shotgun (WGS) entry which is preliminary data.</text>
</comment>
<accession>A0A8B6HH60</accession>
<keyword evidence="3" id="KW-1185">Reference proteome</keyword>
<dbReference type="Pfam" id="PF00078">
    <property type="entry name" value="RVT_1"/>
    <property type="match status" value="1"/>
</dbReference>